<gene>
    <name evidence="2" type="ORF">EDD36DRAFT_230508</name>
</gene>
<evidence type="ECO:0000313" key="2">
    <source>
        <dbReference type="EMBL" id="KAI1614503.1"/>
    </source>
</evidence>
<keyword evidence="3" id="KW-1185">Reference proteome</keyword>
<name>A0AAN6DYN7_9EURO</name>
<evidence type="ECO:0000313" key="3">
    <source>
        <dbReference type="Proteomes" id="UP001203852"/>
    </source>
</evidence>
<evidence type="ECO:0000256" key="1">
    <source>
        <dbReference type="SAM" id="SignalP"/>
    </source>
</evidence>
<dbReference type="Proteomes" id="UP001203852">
    <property type="component" value="Unassembled WGS sequence"/>
</dbReference>
<evidence type="ECO:0008006" key="4">
    <source>
        <dbReference type="Google" id="ProtNLM"/>
    </source>
</evidence>
<sequence>MKPLLRLLYLLSPTYSSYIASGSVTILTSQRKQFSYNTSDLLIRQPYACLMNIERRVVVGNAVKVDARDLQGAIVYGRVGKATLDGSIDGWAGDGAGDDGFIDQNSTLDCDVVGWFADFKGGREQSCEVERQVQCRWQSRTLDN</sequence>
<organism evidence="2 3">
    <name type="scientific">Exophiala viscosa</name>
    <dbReference type="NCBI Taxonomy" id="2486360"/>
    <lineage>
        <taxon>Eukaryota</taxon>
        <taxon>Fungi</taxon>
        <taxon>Dikarya</taxon>
        <taxon>Ascomycota</taxon>
        <taxon>Pezizomycotina</taxon>
        <taxon>Eurotiomycetes</taxon>
        <taxon>Chaetothyriomycetidae</taxon>
        <taxon>Chaetothyriales</taxon>
        <taxon>Herpotrichiellaceae</taxon>
        <taxon>Exophiala</taxon>
    </lineage>
</organism>
<dbReference type="AlphaFoldDB" id="A0AAN6DYN7"/>
<feature type="signal peptide" evidence="1">
    <location>
        <begin position="1"/>
        <end position="16"/>
    </location>
</feature>
<feature type="chain" id="PRO_5042917152" description="Dynactin subunit 6" evidence="1">
    <location>
        <begin position="17"/>
        <end position="144"/>
    </location>
</feature>
<keyword evidence="1" id="KW-0732">Signal</keyword>
<accession>A0AAN6DYN7</accession>
<dbReference type="EMBL" id="MU404353">
    <property type="protein sequence ID" value="KAI1614503.1"/>
    <property type="molecule type" value="Genomic_DNA"/>
</dbReference>
<comment type="caution">
    <text evidence="2">The sequence shown here is derived from an EMBL/GenBank/DDBJ whole genome shotgun (WGS) entry which is preliminary data.</text>
</comment>
<proteinExistence type="predicted"/>
<protein>
    <recommendedName>
        <fullName evidence="4">Dynactin subunit 6</fullName>
    </recommendedName>
</protein>
<reference evidence="2" key="1">
    <citation type="journal article" date="2022" name="bioRxiv">
        <title>Deciphering the potential niche of two novel black yeast fungi from a biological soil crust based on their genomes, phenotypes, and melanin regulation.</title>
        <authorList>
            <consortium name="DOE Joint Genome Institute"/>
            <person name="Carr E.C."/>
            <person name="Barton Q."/>
            <person name="Grambo S."/>
            <person name="Sullivan M."/>
            <person name="Renfro C.M."/>
            <person name="Kuo A."/>
            <person name="Pangilinan J."/>
            <person name="Lipzen A."/>
            <person name="Keymanesh K."/>
            <person name="Savage E."/>
            <person name="Barry K."/>
            <person name="Grigoriev I.V."/>
            <person name="Riekhof W.R."/>
            <person name="Harris S.S."/>
        </authorList>
    </citation>
    <scope>NUCLEOTIDE SEQUENCE</scope>
    <source>
        <strain evidence="2">JF 03-4F</strain>
    </source>
</reference>